<feature type="region of interest" description="Disordered" evidence="1">
    <location>
        <begin position="39"/>
        <end position="59"/>
    </location>
</feature>
<sequence>MEVKESKAAAIEKSSIKAKSKMTKAEKAALKKDKAKAFNQAATGKGKGKAGGQGMKRSI</sequence>
<evidence type="ECO:0000256" key="1">
    <source>
        <dbReference type="SAM" id="MobiDB-lite"/>
    </source>
</evidence>
<protein>
    <submittedName>
        <fullName evidence="2">Uncharacterized protein</fullName>
    </submittedName>
</protein>
<evidence type="ECO:0000313" key="3">
    <source>
        <dbReference type="Proteomes" id="UP000054498"/>
    </source>
</evidence>
<dbReference type="EMBL" id="KK102532">
    <property type="protein sequence ID" value="KIY97524.1"/>
    <property type="molecule type" value="Genomic_DNA"/>
</dbReference>
<dbReference type="RefSeq" id="XP_013896544.1">
    <property type="nucleotide sequence ID" value="XM_014041090.1"/>
</dbReference>
<dbReference type="GeneID" id="25727597"/>
<accession>A0A0D2M1J0</accession>
<gene>
    <name evidence="2" type="ORF">MNEG_10435</name>
</gene>
<dbReference type="Proteomes" id="UP000054498">
    <property type="component" value="Unassembled WGS sequence"/>
</dbReference>
<name>A0A0D2M1J0_9CHLO</name>
<organism evidence="2 3">
    <name type="scientific">Monoraphidium neglectum</name>
    <dbReference type="NCBI Taxonomy" id="145388"/>
    <lineage>
        <taxon>Eukaryota</taxon>
        <taxon>Viridiplantae</taxon>
        <taxon>Chlorophyta</taxon>
        <taxon>core chlorophytes</taxon>
        <taxon>Chlorophyceae</taxon>
        <taxon>CS clade</taxon>
        <taxon>Sphaeropleales</taxon>
        <taxon>Selenastraceae</taxon>
        <taxon>Monoraphidium</taxon>
    </lineage>
</organism>
<keyword evidence="3" id="KW-1185">Reference proteome</keyword>
<feature type="compositionally biased region" description="Gly residues" evidence="1">
    <location>
        <begin position="49"/>
        <end position="59"/>
    </location>
</feature>
<dbReference type="AlphaFoldDB" id="A0A0D2M1J0"/>
<evidence type="ECO:0000313" key="2">
    <source>
        <dbReference type="EMBL" id="KIY97524.1"/>
    </source>
</evidence>
<dbReference type="KEGG" id="mng:MNEG_10435"/>
<feature type="region of interest" description="Disordered" evidence="1">
    <location>
        <begin position="1"/>
        <end position="21"/>
    </location>
</feature>
<proteinExistence type="predicted"/>
<reference evidence="2 3" key="1">
    <citation type="journal article" date="2013" name="BMC Genomics">
        <title>Reconstruction of the lipid metabolism for the microalga Monoraphidium neglectum from its genome sequence reveals characteristics suitable for biofuel production.</title>
        <authorList>
            <person name="Bogen C."/>
            <person name="Al-Dilaimi A."/>
            <person name="Albersmeier A."/>
            <person name="Wichmann J."/>
            <person name="Grundmann M."/>
            <person name="Rupp O."/>
            <person name="Lauersen K.J."/>
            <person name="Blifernez-Klassen O."/>
            <person name="Kalinowski J."/>
            <person name="Goesmann A."/>
            <person name="Mussgnug J.H."/>
            <person name="Kruse O."/>
        </authorList>
    </citation>
    <scope>NUCLEOTIDE SEQUENCE [LARGE SCALE GENOMIC DNA]</scope>
    <source>
        <strain evidence="2 3">SAG 48.87</strain>
    </source>
</reference>